<evidence type="ECO:0000313" key="5">
    <source>
        <dbReference type="Proteomes" id="UP001459277"/>
    </source>
</evidence>
<reference evidence="4 5" key="1">
    <citation type="submission" date="2024-01" db="EMBL/GenBank/DDBJ databases">
        <title>A telomere-to-telomere, gap-free genome of sweet tea (Lithocarpus litseifolius).</title>
        <authorList>
            <person name="Zhou J."/>
        </authorList>
    </citation>
    <scope>NUCLEOTIDE SEQUENCE [LARGE SCALE GENOMIC DNA]</scope>
    <source>
        <strain evidence="4">Zhou-2022a</strain>
        <tissue evidence="4">Leaf</tissue>
    </source>
</reference>
<keyword evidence="3" id="KW-0269">Exonuclease</keyword>
<evidence type="ECO:0000256" key="1">
    <source>
        <dbReference type="ARBA" id="ARBA00022722"/>
    </source>
</evidence>
<name>A0AAW2CF32_9ROSI</name>
<comment type="caution">
    <text evidence="4">The sequence shown here is derived from an EMBL/GenBank/DDBJ whole genome shotgun (WGS) entry which is preliminary data.</text>
</comment>
<accession>A0AAW2CF32</accession>
<protein>
    <submittedName>
        <fullName evidence="4">Uncharacterized protein</fullName>
    </submittedName>
</protein>
<dbReference type="AlphaFoldDB" id="A0AAW2CF32"/>
<evidence type="ECO:0000256" key="3">
    <source>
        <dbReference type="ARBA" id="ARBA00022839"/>
    </source>
</evidence>
<sequence length="295" mass="32917">MKMATLATYFGLGQQTHRSLDDVRLNLEVVKYCATVLFLESSPRITAEEVEPNTAQRNPFDMGQLSNEMEESYEMSSTESSEMYSVESELSSAVAVSHGRSDSAGFLEPDEVRISSISASFVTFFRGSQRIQLLHGGFILRLSCSRLKVLFGISTKFLDHAGRPRLNFVVNAPQSLCKVLDACDGFAQKLSLDSGSSSEWRPVVRIRKNGFVNYPTVRLHIPYTISGDNPYATEMYQKDSGGEQKLLFSKYDPAELDPLFTPGAFVDAFFSIDPYDYQQNAGIRLVAKKLIIHSN</sequence>
<dbReference type="Proteomes" id="UP001459277">
    <property type="component" value="Unassembled WGS sequence"/>
</dbReference>
<dbReference type="EMBL" id="JAZDWU010000007">
    <property type="protein sequence ID" value="KAK9996123.1"/>
    <property type="molecule type" value="Genomic_DNA"/>
</dbReference>
<dbReference type="GO" id="GO:0008408">
    <property type="term" value="F:3'-5' exonuclease activity"/>
    <property type="evidence" value="ECO:0007669"/>
    <property type="project" value="TreeGrafter"/>
</dbReference>
<gene>
    <name evidence="4" type="ORF">SO802_020809</name>
</gene>
<evidence type="ECO:0000313" key="4">
    <source>
        <dbReference type="EMBL" id="KAK9996123.1"/>
    </source>
</evidence>
<organism evidence="4 5">
    <name type="scientific">Lithocarpus litseifolius</name>
    <dbReference type="NCBI Taxonomy" id="425828"/>
    <lineage>
        <taxon>Eukaryota</taxon>
        <taxon>Viridiplantae</taxon>
        <taxon>Streptophyta</taxon>
        <taxon>Embryophyta</taxon>
        <taxon>Tracheophyta</taxon>
        <taxon>Spermatophyta</taxon>
        <taxon>Magnoliopsida</taxon>
        <taxon>eudicotyledons</taxon>
        <taxon>Gunneridae</taxon>
        <taxon>Pentapetalae</taxon>
        <taxon>rosids</taxon>
        <taxon>fabids</taxon>
        <taxon>Fagales</taxon>
        <taxon>Fagaceae</taxon>
        <taxon>Lithocarpus</taxon>
    </lineage>
</organism>
<evidence type="ECO:0000256" key="2">
    <source>
        <dbReference type="ARBA" id="ARBA00022801"/>
    </source>
</evidence>
<keyword evidence="1" id="KW-0540">Nuclease</keyword>
<keyword evidence="5" id="KW-1185">Reference proteome</keyword>
<proteinExistence type="predicted"/>
<dbReference type="PANTHER" id="PTHR30231">
    <property type="entry name" value="DNA POLYMERASE III SUBUNIT EPSILON"/>
    <property type="match status" value="1"/>
</dbReference>
<dbReference type="PANTHER" id="PTHR30231:SF4">
    <property type="entry name" value="PROTEIN NEN2"/>
    <property type="match status" value="1"/>
</dbReference>
<keyword evidence="2" id="KW-0378">Hydrolase</keyword>